<dbReference type="SUPFAM" id="SSF48024">
    <property type="entry name" value="N-terminal domain of DnaB helicase"/>
    <property type="match status" value="1"/>
</dbReference>
<evidence type="ECO:0000256" key="11">
    <source>
        <dbReference type="ARBA" id="ARBA00048954"/>
    </source>
</evidence>
<keyword evidence="2" id="KW-0639">Primosome</keyword>
<comment type="caution">
    <text evidence="13">The sequence shown here is derived from an EMBL/GenBank/DDBJ whole genome shotgun (WGS) entry which is preliminary data.</text>
</comment>
<evidence type="ECO:0000256" key="1">
    <source>
        <dbReference type="ARBA" id="ARBA00008428"/>
    </source>
</evidence>
<dbReference type="Pfam" id="PF00772">
    <property type="entry name" value="DnaB"/>
    <property type="match status" value="1"/>
</dbReference>
<dbReference type="EMBL" id="VZBZ01000014">
    <property type="protein sequence ID" value="MQN76744.1"/>
    <property type="molecule type" value="Genomic_DNA"/>
</dbReference>
<keyword evidence="5" id="KW-0378">Hydrolase</keyword>
<evidence type="ECO:0000313" key="13">
    <source>
        <dbReference type="EMBL" id="MQN76744.1"/>
    </source>
</evidence>
<dbReference type="AlphaFoldDB" id="A0AA90UPJ3"/>
<accession>A0AA90UPJ3</accession>
<evidence type="ECO:0000256" key="7">
    <source>
        <dbReference type="ARBA" id="ARBA00022840"/>
    </source>
</evidence>
<dbReference type="PROSITE" id="PS51199">
    <property type="entry name" value="SF4_HELICASE"/>
    <property type="match status" value="1"/>
</dbReference>
<dbReference type="Pfam" id="PF03796">
    <property type="entry name" value="DnaB_C"/>
    <property type="match status" value="1"/>
</dbReference>
<dbReference type="GO" id="GO:0005829">
    <property type="term" value="C:cytosol"/>
    <property type="evidence" value="ECO:0007669"/>
    <property type="project" value="TreeGrafter"/>
</dbReference>
<dbReference type="Gene3D" id="1.10.860.10">
    <property type="entry name" value="DNAb Helicase, Chain A"/>
    <property type="match status" value="1"/>
</dbReference>
<evidence type="ECO:0000256" key="6">
    <source>
        <dbReference type="ARBA" id="ARBA00022806"/>
    </source>
</evidence>
<proteinExistence type="inferred from homology"/>
<organism evidence="13 14">
    <name type="scientific">Segatella copri</name>
    <dbReference type="NCBI Taxonomy" id="165179"/>
    <lineage>
        <taxon>Bacteria</taxon>
        <taxon>Pseudomonadati</taxon>
        <taxon>Bacteroidota</taxon>
        <taxon>Bacteroidia</taxon>
        <taxon>Bacteroidales</taxon>
        <taxon>Prevotellaceae</taxon>
        <taxon>Segatella</taxon>
    </lineage>
</organism>
<name>A0AA90UPJ3_9BACT</name>
<evidence type="ECO:0000256" key="4">
    <source>
        <dbReference type="ARBA" id="ARBA00022741"/>
    </source>
</evidence>
<dbReference type="InterPro" id="IPR007693">
    <property type="entry name" value="DNA_helicase_DnaB-like_N"/>
</dbReference>
<evidence type="ECO:0000256" key="5">
    <source>
        <dbReference type="ARBA" id="ARBA00022801"/>
    </source>
</evidence>
<evidence type="ECO:0000256" key="3">
    <source>
        <dbReference type="ARBA" id="ARBA00022705"/>
    </source>
</evidence>
<dbReference type="PANTHER" id="PTHR30153:SF2">
    <property type="entry name" value="REPLICATIVE DNA HELICASE"/>
    <property type="match status" value="1"/>
</dbReference>
<dbReference type="EC" id="5.6.2.3" evidence="10"/>
<evidence type="ECO:0000256" key="8">
    <source>
        <dbReference type="ARBA" id="ARBA00023125"/>
    </source>
</evidence>
<gene>
    <name evidence="13" type="ORF">F7D71_02440</name>
</gene>
<dbReference type="RefSeq" id="WP_153091828.1">
    <property type="nucleotide sequence ID" value="NZ_JAPDUO010000005.1"/>
</dbReference>
<dbReference type="Proteomes" id="UP000423156">
    <property type="component" value="Unassembled WGS sequence"/>
</dbReference>
<sequence>MSLEQSPYQNQPLVNDPKAEQYVIGSLLVDPTAYTLVSQYLDEDCFYDPMCRDIWKAVDNMGKQGMPIDVISVSAELSKQKSNVTALDLMNISAQIASSAHVEYHAIRLQDLGRRRKLWVVGQQLSKVGLSEEILTADAHQEAIESIGGVFEKADGVFTLNDAMNSLNEIMVKNATVGGVTTGTKTGMERFDEKGGLQKSDLIIVAGETSQGKTSLALCMTRHAIENGAKVAFYSMEMTKEQLTARLLSAKTNIPANNILYSGSLAPSEIRMIDDARGKLPGENLFFDDKSTSNIDSILLSIRMLKMQKDIDGAVVDYLQILNVNSRSTSFSREQAMGDAARRFKNLAKELNIWIIALSQLSRDSNCPEPNLNRLRDSGQIGEAADVVILVYRAEYYNRAYPAPFDNKDDYPTDGTAMIDVAKGRNIGTFKFFMGFNKNTTNFFKTNLINEDVQVPFEKPEEADAPF</sequence>
<dbReference type="InterPro" id="IPR016136">
    <property type="entry name" value="DNA_helicase_N/primase_C"/>
</dbReference>
<keyword evidence="4" id="KW-0547">Nucleotide-binding</keyword>
<protein>
    <recommendedName>
        <fullName evidence="10">DNA 5'-3' helicase</fullName>
        <ecNumber evidence="10">5.6.2.3</ecNumber>
    </recommendedName>
</protein>
<reference evidence="14" key="1">
    <citation type="submission" date="2019-09" db="EMBL/GenBank/DDBJ databases">
        <title>Distinct polysaccharide growth profiles of human intestinal Prevotella copri isolates.</title>
        <authorList>
            <person name="Fehlner-Peach H."/>
            <person name="Magnabosco C."/>
            <person name="Raghavan V."/>
            <person name="Scher J.U."/>
            <person name="Tett A."/>
            <person name="Cox L.M."/>
            <person name="Gottsegen C."/>
            <person name="Watters A."/>
            <person name="Wiltshire- Gordon J.D."/>
            <person name="Segata N."/>
            <person name="Bonneau R."/>
            <person name="Littman D.R."/>
        </authorList>
    </citation>
    <scope>NUCLEOTIDE SEQUENCE [LARGE SCALE GENOMIC DNA]</scope>
    <source>
        <strain evidence="14">BU41712</strain>
    </source>
</reference>
<dbReference type="InterPro" id="IPR036185">
    <property type="entry name" value="DNA_heli_DnaB-like_N_sf"/>
</dbReference>
<dbReference type="InterPro" id="IPR027417">
    <property type="entry name" value="P-loop_NTPase"/>
</dbReference>
<dbReference type="GO" id="GO:0005524">
    <property type="term" value="F:ATP binding"/>
    <property type="evidence" value="ECO:0007669"/>
    <property type="project" value="UniProtKB-KW"/>
</dbReference>
<evidence type="ECO:0000256" key="9">
    <source>
        <dbReference type="ARBA" id="ARBA00023235"/>
    </source>
</evidence>
<dbReference type="GO" id="GO:0043139">
    <property type="term" value="F:5'-3' DNA helicase activity"/>
    <property type="evidence" value="ECO:0007669"/>
    <property type="project" value="UniProtKB-EC"/>
</dbReference>
<keyword evidence="9" id="KW-0413">Isomerase</keyword>
<evidence type="ECO:0000259" key="12">
    <source>
        <dbReference type="PROSITE" id="PS51199"/>
    </source>
</evidence>
<dbReference type="PANTHER" id="PTHR30153">
    <property type="entry name" value="REPLICATIVE DNA HELICASE DNAB"/>
    <property type="match status" value="1"/>
</dbReference>
<keyword evidence="3" id="KW-0235">DNA replication</keyword>
<dbReference type="InterPro" id="IPR007694">
    <property type="entry name" value="DNA_helicase_DnaB-like_C"/>
</dbReference>
<dbReference type="GO" id="GO:0006269">
    <property type="term" value="P:DNA replication, synthesis of primer"/>
    <property type="evidence" value="ECO:0007669"/>
    <property type="project" value="UniProtKB-KW"/>
</dbReference>
<dbReference type="SUPFAM" id="SSF52540">
    <property type="entry name" value="P-loop containing nucleoside triphosphate hydrolases"/>
    <property type="match status" value="1"/>
</dbReference>
<comment type="similarity">
    <text evidence="1">Belongs to the helicase family. DnaB subfamily.</text>
</comment>
<evidence type="ECO:0000256" key="2">
    <source>
        <dbReference type="ARBA" id="ARBA00022515"/>
    </source>
</evidence>
<evidence type="ECO:0000256" key="10">
    <source>
        <dbReference type="ARBA" id="ARBA00044969"/>
    </source>
</evidence>
<keyword evidence="6 13" id="KW-0347">Helicase</keyword>
<keyword evidence="7" id="KW-0067">ATP-binding</keyword>
<feature type="domain" description="SF4 helicase" evidence="12">
    <location>
        <begin position="177"/>
        <end position="450"/>
    </location>
</feature>
<keyword evidence="8" id="KW-0238">DNA-binding</keyword>
<dbReference type="GO" id="GO:1990077">
    <property type="term" value="C:primosome complex"/>
    <property type="evidence" value="ECO:0007669"/>
    <property type="project" value="UniProtKB-KW"/>
</dbReference>
<dbReference type="GO" id="GO:0003677">
    <property type="term" value="F:DNA binding"/>
    <property type="evidence" value="ECO:0007669"/>
    <property type="project" value="UniProtKB-KW"/>
</dbReference>
<dbReference type="Gene3D" id="3.40.50.300">
    <property type="entry name" value="P-loop containing nucleotide triphosphate hydrolases"/>
    <property type="match status" value="1"/>
</dbReference>
<comment type="catalytic activity">
    <reaction evidence="11">
        <text>ATP + H2O = ADP + phosphate + H(+)</text>
        <dbReference type="Rhea" id="RHEA:13065"/>
        <dbReference type="ChEBI" id="CHEBI:15377"/>
        <dbReference type="ChEBI" id="CHEBI:15378"/>
        <dbReference type="ChEBI" id="CHEBI:30616"/>
        <dbReference type="ChEBI" id="CHEBI:43474"/>
        <dbReference type="ChEBI" id="CHEBI:456216"/>
        <dbReference type="EC" id="5.6.2.3"/>
    </reaction>
</comment>
<dbReference type="GO" id="GO:0016787">
    <property type="term" value="F:hydrolase activity"/>
    <property type="evidence" value="ECO:0007669"/>
    <property type="project" value="UniProtKB-KW"/>
</dbReference>
<evidence type="ECO:0000313" key="14">
    <source>
        <dbReference type="Proteomes" id="UP000423156"/>
    </source>
</evidence>